<feature type="signal peptide" evidence="1">
    <location>
        <begin position="1"/>
        <end position="22"/>
    </location>
</feature>
<evidence type="ECO:0000313" key="2">
    <source>
        <dbReference type="EMBL" id="KGC17607.1"/>
    </source>
</evidence>
<evidence type="ECO:0000256" key="1">
    <source>
        <dbReference type="SAM" id="SignalP"/>
    </source>
</evidence>
<accession>A0AAP1Y343</accession>
<dbReference type="KEGG" id="bgo:BM43_580"/>
<gene>
    <name evidence="2" type="ORF">DM48_5064</name>
</gene>
<sequence>MKKKLCQLLAALCVLPATLATAQTQTSPVGYWEAVFYYAPGGGHYANQGVCFSANNTWYGTTQHWNGNWFLNGAEFEWYGTAPIVQGGTSTNIATIGTSQFAAGTMAGNYAEWIVPGTPPLSWDKHYTYQLIYQGAVCPPAA</sequence>
<dbReference type="RefSeq" id="WP_017920641.1">
    <property type="nucleotide sequence ID" value="NZ_CADEPP010000012.1"/>
</dbReference>
<dbReference type="AlphaFoldDB" id="A0AAP1Y343"/>
<protein>
    <submittedName>
        <fullName evidence="2">Uncharacterized protein</fullName>
    </submittedName>
</protein>
<reference evidence="2 3" key="1">
    <citation type="submission" date="2014-04" db="EMBL/GenBank/DDBJ databases">
        <authorList>
            <person name="Bishop-Lilly K.A."/>
            <person name="Broomall S.M."/>
            <person name="Chain P.S."/>
            <person name="Chertkov O."/>
            <person name="Coyne S.R."/>
            <person name="Daligault H.E."/>
            <person name="Davenport K.W."/>
            <person name="Erkkila T."/>
            <person name="Frey K.G."/>
            <person name="Gibbons H.S."/>
            <person name="Gu W."/>
            <person name="Jaissle J."/>
            <person name="Johnson S.L."/>
            <person name="Koroleva G.I."/>
            <person name="Ladner J.T."/>
            <person name="Lo C.-C."/>
            <person name="Minogue T.D."/>
            <person name="Munk C."/>
            <person name="Palacios G.F."/>
            <person name="Redden C.L."/>
            <person name="Rosenzweig C.N."/>
            <person name="Scholz M.B."/>
            <person name="Teshima H."/>
            <person name="Xu Y."/>
        </authorList>
    </citation>
    <scope>NUCLEOTIDE SEQUENCE [LARGE SCALE GENOMIC DNA]</scope>
    <source>
        <strain evidence="3">gladioli</strain>
    </source>
</reference>
<feature type="chain" id="PRO_5043284623" evidence="1">
    <location>
        <begin position="23"/>
        <end position="142"/>
    </location>
</feature>
<dbReference type="Proteomes" id="UP000029590">
    <property type="component" value="Unassembled WGS sequence"/>
</dbReference>
<name>A0AAP1Y343_BURGA</name>
<comment type="caution">
    <text evidence="2">The sequence shown here is derived from an EMBL/GenBank/DDBJ whole genome shotgun (WGS) entry which is preliminary data.</text>
</comment>
<proteinExistence type="predicted"/>
<evidence type="ECO:0000313" key="3">
    <source>
        <dbReference type="Proteomes" id="UP000029590"/>
    </source>
</evidence>
<organism evidence="2 3">
    <name type="scientific">Burkholderia gladioli</name>
    <name type="common">Pseudomonas marginata</name>
    <name type="synonym">Phytomonas marginata</name>
    <dbReference type="NCBI Taxonomy" id="28095"/>
    <lineage>
        <taxon>Bacteria</taxon>
        <taxon>Pseudomonadati</taxon>
        <taxon>Pseudomonadota</taxon>
        <taxon>Betaproteobacteria</taxon>
        <taxon>Burkholderiales</taxon>
        <taxon>Burkholderiaceae</taxon>
        <taxon>Burkholderia</taxon>
    </lineage>
</organism>
<dbReference type="EMBL" id="JPGG01000015">
    <property type="protein sequence ID" value="KGC17607.1"/>
    <property type="molecule type" value="Genomic_DNA"/>
</dbReference>
<keyword evidence="1" id="KW-0732">Signal</keyword>